<dbReference type="InParanoid" id="A0A1B7MD78"/>
<accession>A0A1B7MD78</accession>
<proteinExistence type="predicted"/>
<name>A0A1B7MD78_9AGAM</name>
<evidence type="ECO:0000313" key="2">
    <source>
        <dbReference type="EMBL" id="OAX30551.1"/>
    </source>
</evidence>
<dbReference type="AlphaFoldDB" id="A0A1B7MD78"/>
<evidence type="ECO:0000313" key="3">
    <source>
        <dbReference type="Proteomes" id="UP000092154"/>
    </source>
</evidence>
<sequence>MSSDNAIIPTPPATSTKRMRPGPNKNGRTLCAHRWLNGVAKEGTAPDFKTYWTALPKARKQASSLVLIITVLSPQVICLQI</sequence>
<gene>
    <name evidence="2" type="ORF">K503DRAFT_219013</name>
</gene>
<reference evidence="2 3" key="1">
    <citation type="submission" date="2016-06" db="EMBL/GenBank/DDBJ databases">
        <title>Comparative genomics of the ectomycorrhizal sister species Rhizopogon vinicolor and Rhizopogon vesiculosus (Basidiomycota: Boletales) reveals a divergence of the mating type B locus.</title>
        <authorList>
            <consortium name="DOE Joint Genome Institute"/>
            <person name="Mujic A.B."/>
            <person name="Kuo A."/>
            <person name="Tritt A."/>
            <person name="Lipzen A."/>
            <person name="Chen C."/>
            <person name="Johnson J."/>
            <person name="Sharma A."/>
            <person name="Barry K."/>
            <person name="Grigoriev I.V."/>
            <person name="Spatafora J.W."/>
        </authorList>
    </citation>
    <scope>NUCLEOTIDE SEQUENCE [LARGE SCALE GENOMIC DNA]</scope>
    <source>
        <strain evidence="2 3">AM-OR11-026</strain>
    </source>
</reference>
<organism evidence="2 3">
    <name type="scientific">Rhizopogon vinicolor AM-OR11-026</name>
    <dbReference type="NCBI Taxonomy" id="1314800"/>
    <lineage>
        <taxon>Eukaryota</taxon>
        <taxon>Fungi</taxon>
        <taxon>Dikarya</taxon>
        <taxon>Basidiomycota</taxon>
        <taxon>Agaricomycotina</taxon>
        <taxon>Agaricomycetes</taxon>
        <taxon>Agaricomycetidae</taxon>
        <taxon>Boletales</taxon>
        <taxon>Suillineae</taxon>
        <taxon>Rhizopogonaceae</taxon>
        <taxon>Rhizopogon</taxon>
    </lineage>
</organism>
<feature type="region of interest" description="Disordered" evidence="1">
    <location>
        <begin position="1"/>
        <end position="26"/>
    </location>
</feature>
<dbReference type="Proteomes" id="UP000092154">
    <property type="component" value="Unassembled WGS sequence"/>
</dbReference>
<dbReference type="OrthoDB" id="2693434at2759"/>
<dbReference type="EMBL" id="KV450283">
    <property type="protein sequence ID" value="OAX30551.1"/>
    <property type="molecule type" value="Genomic_DNA"/>
</dbReference>
<protein>
    <submittedName>
        <fullName evidence="2">Uncharacterized protein</fullName>
    </submittedName>
</protein>
<keyword evidence="3" id="KW-1185">Reference proteome</keyword>
<evidence type="ECO:0000256" key="1">
    <source>
        <dbReference type="SAM" id="MobiDB-lite"/>
    </source>
</evidence>